<protein>
    <submittedName>
        <fullName evidence="2">Uncharacterized protein</fullName>
    </submittedName>
</protein>
<accession>A0ABX9DW37</accession>
<reference evidence="2 3" key="1">
    <citation type="submission" date="2018-06" db="EMBL/GenBank/DDBJ databases">
        <title>Genomic Encyclopedia of Type Strains, Phase IV (KMG-IV): sequencing the most valuable type-strain genomes for metagenomic binning, comparative biology and taxonomic classification.</title>
        <authorList>
            <person name="Goeker M."/>
        </authorList>
    </citation>
    <scope>NUCLEOTIDE SEQUENCE [LARGE SCALE GENOMIC DNA]</scope>
    <source>
        <strain evidence="2 3">DSM 45479</strain>
    </source>
</reference>
<gene>
    <name evidence="2" type="ORF">C8D87_114117</name>
</gene>
<proteinExistence type="predicted"/>
<sequence length="42" mass="4768">MPVVMELASKPFPVEDLRGPNLIPVVVVVIFVVIWVCWLFKS</sequence>
<evidence type="ECO:0000256" key="1">
    <source>
        <dbReference type="SAM" id="Phobius"/>
    </source>
</evidence>
<dbReference type="EMBL" id="QLTT01000014">
    <property type="protein sequence ID" value="RAS59505.1"/>
    <property type="molecule type" value="Genomic_DNA"/>
</dbReference>
<evidence type="ECO:0000313" key="2">
    <source>
        <dbReference type="EMBL" id="RAS59505.1"/>
    </source>
</evidence>
<organism evidence="2 3">
    <name type="scientific">Lentzea atacamensis</name>
    <dbReference type="NCBI Taxonomy" id="531938"/>
    <lineage>
        <taxon>Bacteria</taxon>
        <taxon>Bacillati</taxon>
        <taxon>Actinomycetota</taxon>
        <taxon>Actinomycetes</taxon>
        <taxon>Pseudonocardiales</taxon>
        <taxon>Pseudonocardiaceae</taxon>
        <taxon>Lentzea</taxon>
    </lineage>
</organism>
<keyword evidence="1" id="KW-0812">Transmembrane</keyword>
<dbReference type="Proteomes" id="UP000248714">
    <property type="component" value="Unassembled WGS sequence"/>
</dbReference>
<comment type="caution">
    <text evidence="2">The sequence shown here is derived from an EMBL/GenBank/DDBJ whole genome shotgun (WGS) entry which is preliminary data.</text>
</comment>
<evidence type="ECO:0000313" key="3">
    <source>
        <dbReference type="Proteomes" id="UP000248714"/>
    </source>
</evidence>
<keyword evidence="1" id="KW-0472">Membrane</keyword>
<dbReference type="RefSeq" id="WP_267899928.1">
    <property type="nucleotide sequence ID" value="NZ_QLTT01000014.1"/>
</dbReference>
<feature type="transmembrane region" description="Helical" evidence="1">
    <location>
        <begin position="20"/>
        <end position="40"/>
    </location>
</feature>
<keyword evidence="3" id="KW-1185">Reference proteome</keyword>
<name>A0ABX9DW37_9PSEU</name>
<keyword evidence="1" id="KW-1133">Transmembrane helix</keyword>